<name>A0A7C5TKR1_9CREN</name>
<gene>
    <name evidence="6" type="ORF">ENM84_03300</name>
</gene>
<dbReference type="CDD" id="cd00090">
    <property type="entry name" value="HTH_ARSR"/>
    <property type="match status" value="1"/>
</dbReference>
<dbReference type="GO" id="GO:0043200">
    <property type="term" value="P:response to amino acid"/>
    <property type="evidence" value="ECO:0007669"/>
    <property type="project" value="TreeGrafter"/>
</dbReference>
<reference evidence="6" key="1">
    <citation type="journal article" date="2020" name="mSystems">
        <title>Genome- and Community-Level Interaction Insights into Carbon Utilization and Element Cycling Functions of Hydrothermarchaeota in Hydrothermal Sediment.</title>
        <authorList>
            <person name="Zhou Z."/>
            <person name="Liu Y."/>
            <person name="Xu W."/>
            <person name="Pan J."/>
            <person name="Luo Z.H."/>
            <person name="Li M."/>
        </authorList>
    </citation>
    <scope>NUCLEOTIDE SEQUENCE [LARGE SCALE GENOMIC DNA]</scope>
    <source>
        <strain evidence="6">SpSt-1121</strain>
    </source>
</reference>
<dbReference type="InterPro" id="IPR011991">
    <property type="entry name" value="ArsR-like_HTH"/>
</dbReference>
<dbReference type="InterPro" id="IPR011008">
    <property type="entry name" value="Dimeric_a/b-barrel"/>
</dbReference>
<evidence type="ECO:0000313" key="6">
    <source>
        <dbReference type="EMBL" id="HHP81670.1"/>
    </source>
</evidence>
<dbReference type="PROSITE" id="PS50956">
    <property type="entry name" value="HTH_ASNC_2"/>
    <property type="match status" value="1"/>
</dbReference>
<proteinExistence type="predicted"/>
<dbReference type="SUPFAM" id="SSF54909">
    <property type="entry name" value="Dimeric alpha+beta barrel"/>
    <property type="match status" value="1"/>
</dbReference>
<dbReference type="GO" id="GO:0043565">
    <property type="term" value="F:sequence-specific DNA binding"/>
    <property type="evidence" value="ECO:0007669"/>
    <property type="project" value="InterPro"/>
</dbReference>
<keyword evidence="2" id="KW-0238">DNA-binding</keyword>
<dbReference type="InterPro" id="IPR036390">
    <property type="entry name" value="WH_DNA-bd_sf"/>
</dbReference>
<keyword evidence="1" id="KW-0805">Transcription regulation</keyword>
<accession>A0A7C5TKR1</accession>
<dbReference type="PANTHER" id="PTHR30154">
    <property type="entry name" value="LEUCINE-RESPONSIVE REGULATORY PROTEIN"/>
    <property type="match status" value="1"/>
</dbReference>
<organism evidence="6">
    <name type="scientific">Ignisphaera aggregans</name>
    <dbReference type="NCBI Taxonomy" id="334771"/>
    <lineage>
        <taxon>Archaea</taxon>
        <taxon>Thermoproteota</taxon>
        <taxon>Thermoprotei</taxon>
        <taxon>Desulfurococcales</taxon>
        <taxon>Desulfurococcaceae</taxon>
        <taxon>Ignisphaera</taxon>
    </lineage>
</organism>
<dbReference type="InterPro" id="IPR053483">
    <property type="entry name" value="HTH-Lysine_Regulator"/>
</dbReference>
<dbReference type="AlphaFoldDB" id="A0A7C5TKR1"/>
<dbReference type="EMBL" id="DRZI01000138">
    <property type="protein sequence ID" value="HHP81670.1"/>
    <property type="molecule type" value="Genomic_DNA"/>
</dbReference>
<keyword evidence="3" id="KW-0804">Transcription</keyword>
<comment type="caution">
    <text evidence="6">The sequence shown here is derived from an EMBL/GenBank/DDBJ whole genome shotgun (WGS) entry which is preliminary data.</text>
</comment>
<dbReference type="PRINTS" id="PR00033">
    <property type="entry name" value="HTHASNC"/>
</dbReference>
<dbReference type="NCBIfam" id="NF040947">
    <property type="entry name" value="trans_reg_LysM"/>
    <property type="match status" value="1"/>
</dbReference>
<dbReference type="Gene3D" id="3.30.70.920">
    <property type="match status" value="1"/>
</dbReference>
<evidence type="ECO:0000256" key="2">
    <source>
        <dbReference type="ARBA" id="ARBA00023125"/>
    </source>
</evidence>
<evidence type="ECO:0000256" key="3">
    <source>
        <dbReference type="ARBA" id="ARBA00023163"/>
    </source>
</evidence>
<sequence length="140" mass="15750">MPTIDDVDIKLLKLLKENARTPYSRLAKELGISESAVRKRISKLIKMGIIKKMTIEYDLGNEIKAIILVKSQPPVPVPEISRNIMKIAGVDYVYEVTGEYDIIVVARASGVDMINKFIDEIRSIPGVVSTYTMVVLRTWV</sequence>
<dbReference type="InterPro" id="IPR019887">
    <property type="entry name" value="Tscrpt_reg_AsnC/Lrp_C"/>
</dbReference>
<dbReference type="PANTHER" id="PTHR30154:SF50">
    <property type="entry name" value="TRANSCRIPTIONAL REGULATOR, ASNC FAMILY"/>
    <property type="match status" value="1"/>
</dbReference>
<dbReference type="Pfam" id="PF01037">
    <property type="entry name" value="AsnC_trans_reg"/>
    <property type="match status" value="1"/>
</dbReference>
<feature type="domain" description="HTH asnC-type" evidence="5">
    <location>
        <begin position="4"/>
        <end position="91"/>
    </location>
</feature>
<dbReference type="InterPro" id="IPR000485">
    <property type="entry name" value="AsnC-type_HTH_dom"/>
</dbReference>
<dbReference type="Gene3D" id="1.10.10.10">
    <property type="entry name" value="Winged helix-like DNA-binding domain superfamily/Winged helix DNA-binding domain"/>
    <property type="match status" value="1"/>
</dbReference>
<dbReference type="GO" id="GO:0005829">
    <property type="term" value="C:cytosol"/>
    <property type="evidence" value="ECO:0007669"/>
    <property type="project" value="TreeGrafter"/>
</dbReference>
<comment type="pathway">
    <text evidence="4">Amino-acid biosynthesis.</text>
</comment>
<dbReference type="InterPro" id="IPR019888">
    <property type="entry name" value="Tscrpt_reg_AsnC-like"/>
</dbReference>
<dbReference type="SMART" id="SM00344">
    <property type="entry name" value="HTH_ASNC"/>
    <property type="match status" value="1"/>
</dbReference>
<evidence type="ECO:0000259" key="5">
    <source>
        <dbReference type="PROSITE" id="PS50956"/>
    </source>
</evidence>
<dbReference type="Pfam" id="PF13412">
    <property type="entry name" value="HTH_24"/>
    <property type="match status" value="1"/>
</dbReference>
<evidence type="ECO:0000256" key="1">
    <source>
        <dbReference type="ARBA" id="ARBA00023015"/>
    </source>
</evidence>
<protein>
    <submittedName>
        <fullName evidence="6">Lrp/AsnC family transcriptional regulator</fullName>
    </submittedName>
</protein>
<evidence type="ECO:0000256" key="4">
    <source>
        <dbReference type="ARBA" id="ARBA00029440"/>
    </source>
</evidence>
<dbReference type="InterPro" id="IPR036388">
    <property type="entry name" value="WH-like_DNA-bd_sf"/>
</dbReference>
<dbReference type="SUPFAM" id="SSF46785">
    <property type="entry name" value="Winged helix' DNA-binding domain"/>
    <property type="match status" value="1"/>
</dbReference>